<dbReference type="InterPro" id="IPR037523">
    <property type="entry name" value="VOC_core"/>
</dbReference>
<dbReference type="Proteomes" id="UP001162802">
    <property type="component" value="Unassembled WGS sequence"/>
</dbReference>
<dbReference type="Gene3D" id="3.10.180.10">
    <property type="entry name" value="2,3-Dihydroxybiphenyl 1,2-Dioxygenase, domain 1"/>
    <property type="match status" value="1"/>
</dbReference>
<evidence type="ECO:0000259" key="3">
    <source>
        <dbReference type="PROSITE" id="PS51819"/>
    </source>
</evidence>
<evidence type="ECO:0000256" key="2">
    <source>
        <dbReference type="ARBA" id="ARBA00022723"/>
    </source>
</evidence>
<dbReference type="Pfam" id="PF13669">
    <property type="entry name" value="Glyoxalase_4"/>
    <property type="match status" value="1"/>
</dbReference>
<accession>A0ABT0ABN0</accession>
<comment type="similarity">
    <text evidence="1">Belongs to the methylmalonyl-CoA epimerase family.</text>
</comment>
<dbReference type="RefSeq" id="WP_243798890.1">
    <property type="nucleotide sequence ID" value="NZ_JALHAT010000010.1"/>
</dbReference>
<keyword evidence="5" id="KW-1185">Reference proteome</keyword>
<dbReference type="PROSITE" id="PS51819">
    <property type="entry name" value="VOC"/>
    <property type="match status" value="1"/>
</dbReference>
<evidence type="ECO:0000313" key="5">
    <source>
        <dbReference type="Proteomes" id="UP001162802"/>
    </source>
</evidence>
<reference evidence="4" key="1">
    <citation type="submission" date="2022-03" db="EMBL/GenBank/DDBJ databases">
        <title>Identification of a novel bacterium isolated from mangrove sediments.</title>
        <authorList>
            <person name="Pan X."/>
        </authorList>
    </citation>
    <scope>NUCLEOTIDE SEQUENCE</scope>
    <source>
        <strain evidence="4">B2637</strain>
    </source>
</reference>
<dbReference type="CDD" id="cd07249">
    <property type="entry name" value="MMCE"/>
    <property type="match status" value="1"/>
</dbReference>
<dbReference type="PANTHER" id="PTHR43048:SF3">
    <property type="entry name" value="METHYLMALONYL-COA EPIMERASE, MITOCHONDRIAL"/>
    <property type="match status" value="1"/>
</dbReference>
<dbReference type="InterPro" id="IPR017515">
    <property type="entry name" value="MeMalonyl-CoA_epimerase"/>
</dbReference>
<evidence type="ECO:0000313" key="4">
    <source>
        <dbReference type="EMBL" id="MCJ1960597.1"/>
    </source>
</evidence>
<organism evidence="4 5">
    <name type="scientific">Novosphingobium mangrovi</name>
    <name type="common">ex Hu et al. 2023</name>
    <dbReference type="NCBI Taxonomy" id="2930094"/>
    <lineage>
        <taxon>Bacteria</taxon>
        <taxon>Pseudomonadati</taxon>
        <taxon>Pseudomonadota</taxon>
        <taxon>Alphaproteobacteria</taxon>
        <taxon>Sphingomonadales</taxon>
        <taxon>Sphingomonadaceae</taxon>
        <taxon>Novosphingobium</taxon>
    </lineage>
</organism>
<dbReference type="PANTHER" id="PTHR43048">
    <property type="entry name" value="METHYLMALONYL-COA EPIMERASE"/>
    <property type="match status" value="1"/>
</dbReference>
<proteinExistence type="inferred from homology"/>
<feature type="domain" description="VOC" evidence="3">
    <location>
        <begin position="5"/>
        <end position="140"/>
    </location>
</feature>
<dbReference type="InterPro" id="IPR051785">
    <property type="entry name" value="MMCE/EMCE_epimerase"/>
</dbReference>
<dbReference type="EMBL" id="JALHAT010000010">
    <property type="protein sequence ID" value="MCJ1960597.1"/>
    <property type="molecule type" value="Genomic_DNA"/>
</dbReference>
<evidence type="ECO:0000256" key="1">
    <source>
        <dbReference type="ARBA" id="ARBA00009308"/>
    </source>
</evidence>
<name>A0ABT0ABN0_9SPHN</name>
<dbReference type="InterPro" id="IPR029068">
    <property type="entry name" value="Glyas_Bleomycin-R_OHBP_Dase"/>
</dbReference>
<dbReference type="SUPFAM" id="SSF54593">
    <property type="entry name" value="Glyoxalase/Bleomycin resistance protein/Dihydroxybiphenyl dioxygenase"/>
    <property type="match status" value="1"/>
</dbReference>
<protein>
    <submittedName>
        <fullName evidence="4">VOC family protein</fullName>
    </submittedName>
</protein>
<comment type="caution">
    <text evidence="4">The sequence shown here is derived from an EMBL/GenBank/DDBJ whole genome shotgun (WGS) entry which is preliminary data.</text>
</comment>
<keyword evidence="2" id="KW-0479">Metal-binding</keyword>
<gene>
    <name evidence="4" type="ORF">MTR65_07900</name>
</gene>
<sequence length="146" mass="15710">MQLGRLNHVGIAVPDMEAALAHWTGVMGATHVHEPIVIERAGILIRFVDTPAGGAMNGTQVELIQPLRADSTVSPFLAENPGGGQHHLCFEVPDIHEAKAWFEAQGKRVLGEPRPGAHGHPIFFVHGDDMGGILTEILETPKEPQP</sequence>